<accession>A0A377J101</accession>
<gene>
    <name evidence="3" type="ORF">NCTC13335_01999</name>
</gene>
<proteinExistence type="predicted"/>
<dbReference type="Gene3D" id="3.90.640.20">
    <property type="entry name" value="Heat-shock cognate protein, ATPase"/>
    <property type="match status" value="1"/>
</dbReference>
<dbReference type="InterPro" id="IPR037126">
    <property type="entry name" value="PdaC/RsiV-like_sf"/>
</dbReference>
<dbReference type="Proteomes" id="UP000255264">
    <property type="component" value="Unassembled WGS sequence"/>
</dbReference>
<evidence type="ECO:0000313" key="3">
    <source>
        <dbReference type="EMBL" id="STO94082.1"/>
    </source>
</evidence>
<reference evidence="3 4" key="1">
    <citation type="submission" date="2018-06" db="EMBL/GenBank/DDBJ databases">
        <authorList>
            <consortium name="Pathogen Informatics"/>
            <person name="Doyle S."/>
        </authorList>
    </citation>
    <scope>NUCLEOTIDE SEQUENCE [LARGE SCALE GENOMIC DNA]</scope>
    <source>
        <strain evidence="3 4">NCTC13335</strain>
    </source>
</reference>
<dbReference type="InterPro" id="IPR021729">
    <property type="entry name" value="DUF3298"/>
</dbReference>
<dbReference type="Gene3D" id="3.30.565.40">
    <property type="entry name" value="Fervidobacterium nodosum Rt17-B1 like"/>
    <property type="match status" value="1"/>
</dbReference>
<evidence type="ECO:0000313" key="4">
    <source>
        <dbReference type="Proteomes" id="UP000255264"/>
    </source>
</evidence>
<dbReference type="Pfam" id="PF11738">
    <property type="entry name" value="DUF3298"/>
    <property type="match status" value="1"/>
</dbReference>
<name>A0A377J101_9PAST</name>
<dbReference type="OrthoDB" id="6697831at2"/>
<feature type="domain" description="DUF3298" evidence="2">
    <location>
        <begin position="243"/>
        <end position="317"/>
    </location>
</feature>
<evidence type="ECO:0000256" key="1">
    <source>
        <dbReference type="SAM" id="Coils"/>
    </source>
</evidence>
<sequence>MISQADLLRLSIGFMLKIPYTCEGLILLLGNIMQKQLITTMMLGAGVLLSGCEDKAQQEKIAQLTLQVSQLTAQNTALENALKEEKALREAIVPVIFAEEEAIFDKSETVKFTESSEFAQKSEGALIYRIIGLKTNVDWLNSVLLEQLIRVNNTTMDNREEIHVTTQEQLIAQLQQAYDADKKDVTEGAYTIERELALHFEGQKERIATFSIDTYEFAGGAHGVGTRNYLMVDMRSHKLLTSEDIFQAGSEDKLKELIWQALTDPNYEKAMTEDESSKEKIDVTDNIYFDDDGVHFFYNVYQIGPYAAGVYDLLINWRELAPLLKPEFVQTYRIKRVK</sequence>
<keyword evidence="1" id="KW-0175">Coiled coil</keyword>
<organism evidence="3 4">
    <name type="scientific">Haemophilus pittmaniae</name>
    <dbReference type="NCBI Taxonomy" id="249188"/>
    <lineage>
        <taxon>Bacteria</taxon>
        <taxon>Pseudomonadati</taxon>
        <taxon>Pseudomonadota</taxon>
        <taxon>Gammaproteobacteria</taxon>
        <taxon>Pasteurellales</taxon>
        <taxon>Pasteurellaceae</taxon>
        <taxon>Haemophilus</taxon>
    </lineage>
</organism>
<dbReference type="EMBL" id="UGHS01000004">
    <property type="protein sequence ID" value="STO94082.1"/>
    <property type="molecule type" value="Genomic_DNA"/>
</dbReference>
<evidence type="ECO:0000259" key="2">
    <source>
        <dbReference type="Pfam" id="PF11738"/>
    </source>
</evidence>
<protein>
    <submittedName>
        <fullName evidence="3">Protein of uncharacterized function (DUF3298)</fullName>
    </submittedName>
</protein>
<feature type="coiled-coil region" evidence="1">
    <location>
        <begin position="61"/>
        <end position="88"/>
    </location>
</feature>
<dbReference type="AlphaFoldDB" id="A0A377J101"/>
<keyword evidence="4" id="KW-1185">Reference proteome</keyword>